<proteinExistence type="inferred from homology"/>
<keyword evidence="2 3" id="KW-0081">Bacteriolytic enzyme</keyword>
<evidence type="ECO:0000256" key="1">
    <source>
        <dbReference type="ARBA" id="ARBA00022529"/>
    </source>
</evidence>
<keyword evidence="3" id="KW-0378">Hydrolase</keyword>
<dbReference type="STRING" id="1891675.B1H58_15970"/>
<dbReference type="OrthoDB" id="9091992at2"/>
<dbReference type="InterPro" id="IPR052619">
    <property type="entry name" value="Phage_lysozyme-like"/>
</dbReference>
<dbReference type="InterPro" id="IPR001165">
    <property type="entry name" value="T4-type_lysozyme"/>
</dbReference>
<gene>
    <name evidence="4" type="ORF">B1H58_15970</name>
</gene>
<dbReference type="Gene3D" id="1.10.530.40">
    <property type="match status" value="1"/>
</dbReference>
<keyword evidence="3" id="KW-0326">Glycosidase</keyword>
<dbReference type="SMR" id="A0A1W6B8F1"/>
<evidence type="ECO:0000256" key="2">
    <source>
        <dbReference type="ARBA" id="ARBA00022638"/>
    </source>
</evidence>
<name>A0A1W6B8F1_9GAMM</name>
<keyword evidence="1 3" id="KW-0929">Antimicrobial</keyword>
<sequence>MSEIIKILKFEEGYRAKPYIDTEGYPTVAYGIKLGPRGCPISNYTFTVPEVVGSVWLETLLSNNRLQMNAMPGIVDALRHCNEPRSDILYSMAWQMGVEGLAGFKNMLALISQENFTAAASSMLMSKWARQTPNRAKRHADVMRSGSYESYRGVII</sequence>
<reference evidence="4 5" key="1">
    <citation type="submission" date="2017-02" db="EMBL/GenBank/DDBJ databases">
        <title>Complete genome sequence of the drought resistance-promoting endophyte Pantoea alhagi LTYR-11Z.</title>
        <authorList>
            <person name="Zhang L."/>
        </authorList>
    </citation>
    <scope>NUCLEOTIDE SEQUENCE [LARGE SCALE GENOMIC DNA]</scope>
    <source>
        <strain evidence="4 5">LTYR-11Z</strain>
    </source>
</reference>
<dbReference type="GO" id="GO:0031640">
    <property type="term" value="P:killing of cells of another organism"/>
    <property type="evidence" value="ECO:0007669"/>
    <property type="project" value="UniProtKB-KW"/>
</dbReference>
<evidence type="ECO:0000256" key="3">
    <source>
        <dbReference type="RuleBase" id="RU003788"/>
    </source>
</evidence>
<dbReference type="GO" id="GO:0042742">
    <property type="term" value="P:defense response to bacterium"/>
    <property type="evidence" value="ECO:0007669"/>
    <property type="project" value="UniProtKB-KW"/>
</dbReference>
<protein>
    <recommendedName>
        <fullName evidence="3">Lysozyme</fullName>
        <ecNumber evidence="3">3.2.1.17</ecNumber>
    </recommendedName>
</protein>
<organism evidence="4 5">
    <name type="scientific">Pantoea alhagi</name>
    <dbReference type="NCBI Taxonomy" id="1891675"/>
    <lineage>
        <taxon>Bacteria</taxon>
        <taxon>Pseudomonadati</taxon>
        <taxon>Pseudomonadota</taxon>
        <taxon>Gammaproteobacteria</taxon>
        <taxon>Enterobacterales</taxon>
        <taxon>Erwiniaceae</taxon>
        <taxon>Pantoea</taxon>
    </lineage>
</organism>
<dbReference type="KEGG" id="palh:B1H58_15970"/>
<dbReference type="SUPFAM" id="SSF53955">
    <property type="entry name" value="Lysozyme-like"/>
    <property type="match status" value="1"/>
</dbReference>
<accession>A0A1W6B8F1</accession>
<dbReference type="AlphaFoldDB" id="A0A1W6B8F1"/>
<evidence type="ECO:0000313" key="5">
    <source>
        <dbReference type="Proteomes" id="UP000192900"/>
    </source>
</evidence>
<dbReference type="InterPro" id="IPR023347">
    <property type="entry name" value="Lysozyme_dom_sf"/>
</dbReference>
<dbReference type="PRINTS" id="PR00684">
    <property type="entry name" value="T4LYSOZYME"/>
</dbReference>
<comment type="catalytic activity">
    <reaction evidence="3">
        <text>Hydrolysis of (1-&gt;4)-beta-linkages between N-acetylmuramic acid and N-acetyl-D-glucosamine residues in a peptidoglycan and between N-acetyl-D-glucosamine residues in chitodextrins.</text>
        <dbReference type="EC" id="3.2.1.17"/>
    </reaction>
</comment>
<dbReference type="GO" id="GO:0016998">
    <property type="term" value="P:cell wall macromolecule catabolic process"/>
    <property type="evidence" value="ECO:0007669"/>
    <property type="project" value="InterPro"/>
</dbReference>
<dbReference type="CDD" id="cd00735">
    <property type="entry name" value="T4-like_lys"/>
    <property type="match status" value="1"/>
</dbReference>
<dbReference type="InterPro" id="IPR023346">
    <property type="entry name" value="Lysozyme-like_dom_sf"/>
</dbReference>
<dbReference type="PANTHER" id="PTHR37406">
    <property type="entry name" value="T4-TYPE LYSOZYME 1-RELATED"/>
    <property type="match status" value="1"/>
</dbReference>
<dbReference type="PANTHER" id="PTHR37406:SF1">
    <property type="entry name" value="T4-TYPE LYSOZYME 1-RELATED"/>
    <property type="match status" value="1"/>
</dbReference>
<keyword evidence="5" id="KW-1185">Reference proteome</keyword>
<dbReference type="EMBL" id="CP019706">
    <property type="protein sequence ID" value="ARJ43385.1"/>
    <property type="molecule type" value="Genomic_DNA"/>
</dbReference>
<dbReference type="Proteomes" id="UP000192900">
    <property type="component" value="Chromosome"/>
</dbReference>
<comment type="similarity">
    <text evidence="3">Belongs to the glycosyl hydrolase 24 family.</text>
</comment>
<dbReference type="RefSeq" id="WP_085071441.1">
    <property type="nucleotide sequence ID" value="NZ_CP019706.1"/>
</dbReference>
<dbReference type="GO" id="GO:0009253">
    <property type="term" value="P:peptidoglycan catabolic process"/>
    <property type="evidence" value="ECO:0007669"/>
    <property type="project" value="InterPro"/>
</dbReference>
<evidence type="ECO:0000313" key="4">
    <source>
        <dbReference type="EMBL" id="ARJ43385.1"/>
    </source>
</evidence>
<dbReference type="Pfam" id="PF00959">
    <property type="entry name" value="Phage_lysozyme"/>
    <property type="match status" value="1"/>
</dbReference>
<dbReference type="EC" id="3.2.1.17" evidence="3"/>
<dbReference type="GO" id="GO:0003796">
    <property type="term" value="F:lysozyme activity"/>
    <property type="evidence" value="ECO:0007669"/>
    <property type="project" value="UniProtKB-EC"/>
</dbReference>
<dbReference type="InterPro" id="IPR002196">
    <property type="entry name" value="Glyco_hydro_24"/>
</dbReference>